<dbReference type="PANTHER" id="PTHR37534">
    <property type="entry name" value="TRANSCRIPTIONAL ACTIVATOR PROTEIN UGA3"/>
    <property type="match status" value="1"/>
</dbReference>
<name>A0A8H8NXY4_9AGAM</name>
<evidence type="ECO:0000313" key="5">
    <source>
        <dbReference type="Proteomes" id="UP000650533"/>
    </source>
</evidence>
<feature type="region of interest" description="Disordered" evidence="3">
    <location>
        <begin position="28"/>
        <end position="49"/>
    </location>
</feature>
<sequence>MSRPYCDGCLKGGYECLGYEDSQSRIKMSQDYSGTSTSTTTPTRGMVSEIPEPCSTEQVKEHHHAVDTDRDRDIGTSILEAGLRYRETGQLPTTGCNPTKDSLGYFNRLWPQDQSQSIMHSFSSRSQPTYRQRPFDADFDAIFVQNSLFEEVKCAYQSIPPSLDAPEIRGDHFGCVARTVGVWFLTPGPVRDFPTSKTMRRALSAAYLGAMILQNLNQGLQDTDITSKKYIGWIDEFEEKLAASLRINPPLSHIGDCLVAYIELSLLKLAIADGASVYATLRFALPKFLSLVATDAGLMVEQPNGNLAVSFFHTLSSTRQEIGRFVLCDVLIPFLFGLPPLVEYGYDAKCICDRFEWFHGIPIVFFQVISQVNSWRAGSRASSDDWQDLEQRIVSQEQPNAMSEAPRPSTLDGASVERATVKELWKHVALIYIYMTRIQQDHPDTLISAAISEDKAAPEILDHLSTVLPEHSQHPAATRRDHALKHSVLGAALHYRTTAHKPGSTMDSDLAKLSVRAFDRLWPQDQSQSVACSTLSTRQSVFDAPCFNVASRARTAGNDAIEDIKTVYQSIPRSIDMMQTVREDHFGRVASEYAFQILGLWFLTPLPTIHDSMASQIRGSITVRAMYLGVTVFQALQQGPQASDAAINRYISCINDFEGEIAINVRRNPSSSDMLDRFRAHLEVNVDGVSAYTLLRTALPMFLSFISTESDLLIDQPNGSLAVSFANTLRSPRHELARFVGNDVILPFLLGAPPLAEYAYERSCDHDQFEWVHGIPISLFQTVSQVNSWRAGSKVFLEDWQTLEQRTLAWRSPYDTSDVPFVPESATSEMAAVREGWRYVVLIYIYMGVCGVSSHDSRVQASVDRIFQLSGTVRSSHIGMHMLPHYFVAGVAARLERHRVAVYEKLLSFTGSRPWLFGGPQLGLFLYRLWRGVGTGGGAVTWDDYVRSRQAVAPI</sequence>
<evidence type="ECO:0000256" key="2">
    <source>
        <dbReference type="ARBA" id="ARBA00023242"/>
    </source>
</evidence>
<reference evidence="4" key="1">
    <citation type="submission" date="2020-05" db="EMBL/GenBank/DDBJ databases">
        <title>Evolutionary and genomic comparisons of hybrid uninucleate and nonhybrid Rhizoctonia fungi.</title>
        <authorList>
            <person name="Li C."/>
            <person name="Chen X."/>
        </authorList>
    </citation>
    <scope>NUCLEOTIDE SEQUENCE</scope>
    <source>
        <strain evidence="4">AG-1 IA</strain>
    </source>
</reference>
<keyword evidence="2" id="KW-0539">Nucleus</keyword>
<dbReference type="InterPro" id="IPR021858">
    <property type="entry name" value="Fun_TF"/>
</dbReference>
<feature type="compositionally biased region" description="Low complexity" evidence="3">
    <location>
        <begin position="33"/>
        <end position="43"/>
    </location>
</feature>
<dbReference type="EMBL" id="CP059662">
    <property type="protein sequence ID" value="QRW20072.1"/>
    <property type="molecule type" value="Genomic_DNA"/>
</dbReference>
<dbReference type="Proteomes" id="UP000650533">
    <property type="component" value="Chromosome 5"/>
</dbReference>
<accession>A0A8H8NXY4</accession>
<dbReference type="GO" id="GO:0005634">
    <property type="term" value="C:nucleus"/>
    <property type="evidence" value="ECO:0007669"/>
    <property type="project" value="UniProtKB-SubCell"/>
</dbReference>
<evidence type="ECO:0000313" key="4">
    <source>
        <dbReference type="EMBL" id="QRW20072.1"/>
    </source>
</evidence>
<dbReference type="PANTHER" id="PTHR37534:SF46">
    <property type="entry name" value="ZN(II)2CYS6 TRANSCRIPTION FACTOR (EUROFUNG)"/>
    <property type="match status" value="1"/>
</dbReference>
<proteinExistence type="predicted"/>
<gene>
    <name evidence="4" type="ORF">RhiXN_09047</name>
</gene>
<organism evidence="4 5">
    <name type="scientific">Rhizoctonia solani</name>
    <dbReference type="NCBI Taxonomy" id="456999"/>
    <lineage>
        <taxon>Eukaryota</taxon>
        <taxon>Fungi</taxon>
        <taxon>Dikarya</taxon>
        <taxon>Basidiomycota</taxon>
        <taxon>Agaricomycotina</taxon>
        <taxon>Agaricomycetes</taxon>
        <taxon>Cantharellales</taxon>
        <taxon>Ceratobasidiaceae</taxon>
        <taxon>Rhizoctonia</taxon>
    </lineage>
</organism>
<dbReference type="Pfam" id="PF11951">
    <property type="entry name" value="Fungal_trans_2"/>
    <property type="match status" value="1"/>
</dbReference>
<evidence type="ECO:0000256" key="3">
    <source>
        <dbReference type="SAM" id="MobiDB-lite"/>
    </source>
</evidence>
<dbReference type="RefSeq" id="XP_043180309.1">
    <property type="nucleotide sequence ID" value="XM_043328863.1"/>
</dbReference>
<comment type="subcellular location">
    <subcellularLocation>
        <location evidence="1">Nucleus</location>
    </subcellularLocation>
</comment>
<evidence type="ECO:0000256" key="1">
    <source>
        <dbReference type="ARBA" id="ARBA00004123"/>
    </source>
</evidence>
<dbReference type="KEGG" id="rsx:RhiXN_09047"/>
<protein>
    <submittedName>
        <fullName evidence="4">Fungal specific transcription factor domain</fullName>
    </submittedName>
</protein>
<dbReference type="GeneID" id="67031326"/>
<dbReference type="AlphaFoldDB" id="A0A8H8NXY4"/>